<dbReference type="eggNOG" id="COG0840">
    <property type="taxonomic scope" value="Bacteria"/>
</dbReference>
<feature type="domain" description="HAMP" evidence="8">
    <location>
        <begin position="675"/>
        <end position="727"/>
    </location>
</feature>
<evidence type="ECO:0000313" key="10">
    <source>
        <dbReference type="Proteomes" id="UP000034681"/>
    </source>
</evidence>
<feature type="region of interest" description="Disordered" evidence="5">
    <location>
        <begin position="532"/>
        <end position="557"/>
    </location>
</feature>
<accession>A0A0M2PPH9</accession>
<dbReference type="PANTHER" id="PTHR32089:SF114">
    <property type="entry name" value="METHYL-ACCEPTING CHEMOTAXIS PROTEIN MCPB"/>
    <property type="match status" value="1"/>
</dbReference>
<dbReference type="GO" id="GO:0016020">
    <property type="term" value="C:membrane"/>
    <property type="evidence" value="ECO:0007669"/>
    <property type="project" value="InterPro"/>
</dbReference>
<feature type="compositionally biased region" description="Polar residues" evidence="5">
    <location>
        <begin position="473"/>
        <end position="489"/>
    </location>
</feature>
<dbReference type="OrthoDB" id="419276at2"/>
<feature type="compositionally biased region" description="Basic and acidic residues" evidence="5">
    <location>
        <begin position="401"/>
        <end position="413"/>
    </location>
</feature>
<dbReference type="Gene3D" id="2.160.20.80">
    <property type="entry name" value="E3 ubiquitin-protein ligase SopA"/>
    <property type="match status" value="1"/>
</dbReference>
<dbReference type="Gene3D" id="6.10.340.10">
    <property type="match status" value="1"/>
</dbReference>
<evidence type="ECO:0000259" key="7">
    <source>
        <dbReference type="PROSITE" id="PS50111"/>
    </source>
</evidence>
<feature type="transmembrane region" description="Helical" evidence="6">
    <location>
        <begin position="650"/>
        <end position="669"/>
    </location>
</feature>
<feature type="domain" description="Methyl-accepting transducer" evidence="7">
    <location>
        <begin position="797"/>
        <end position="1033"/>
    </location>
</feature>
<keyword evidence="4" id="KW-0175">Coiled coil</keyword>
<dbReference type="CDD" id="cd11386">
    <property type="entry name" value="MCP_signal"/>
    <property type="match status" value="1"/>
</dbReference>
<evidence type="ECO:0000256" key="5">
    <source>
        <dbReference type="SAM" id="MobiDB-lite"/>
    </source>
</evidence>
<evidence type="ECO:0000256" key="2">
    <source>
        <dbReference type="ARBA" id="ARBA00029447"/>
    </source>
</evidence>
<evidence type="ECO:0000313" key="9">
    <source>
        <dbReference type="EMBL" id="KKI98480.1"/>
    </source>
</evidence>
<evidence type="ECO:0008006" key="11">
    <source>
        <dbReference type="Google" id="ProtNLM"/>
    </source>
</evidence>
<sequence length="1074" mass="115994">MSYKQAYYHYQNQEYAEAAAIIDSLVHEKPDDTNARLLRGHIYSGLQQYDVALSEYENLQVISDDPTVLQYAEQGIANCHAYLEINHSYSNGNGNGHYGGDAVTEATMEPSVAFDNEEPPDLGLWQDSPEGNGEQWQDDFGAGLDLEESDLGADSFENLTWDDTPIADDFDDQGLGAQGEEEAVSGPFGTANGVVSSDLTAGNPFASDNLDSNTLDDLDNLGSINFGQPNFTSYDAAGADLEDDNDPFFIPNADPVTDPGLFGENLSPLDRTPDLDLDGEPTIALGRSSSFGDLENDAFSAPALDVDDFESTDFESTDFESTDFQSTDFQSTDFESTDFESTDFESTDFESTDFESTDFESTGLSYGNSQSPQTPLFANNLDGDQPDTFFMGAEPNDPPDTAEHDQFDFRGDDTFADASSSSNFSDEDSQTLFMGGMGSDDDEDFSPTTPELESDFSPPSFNDLGSEDFGLDQPSTHPSLNSDSDFGYQTNQSRKFNAAASSQGNSSLDDFGDFGEFSNFDDFDVSEDLGDFSSSKPGSFDSPSSGSSSGSEVVGFNDPINSNLSGDTLWGDDSIPSFTQTDMGAVEPVVSVEQDSLAFLENSDLSTKRLIVAGCTGVIAAFASLAVYATRANAPEVRNNPPVAEQVQKTAIGMALLGLVGGIGSNFLLGEIIVRQSRKSINDLQQQMQRVTKGDFSAQTTVYSEDELGQLSASFNQMSRVILTTTKEAQRKADEQEQQREDLQRQVIRLLDDVEGAARGDLTVQAEVTADVLGAVADSFNLTIQNLREIVHQVKTAALQVNKSASDNETFARSLSSDALRQAEELAVTLNSVQVMTDSIQRVAESAREAEEVARTASSTALRGGEAVEQTVAGILRIRETVAETTRKVKRLAESSQEISKIVALIAAIASRTNLLALNASIEAARAGEAGRGFAIVADEVRQLADRAAKASKEIEQIVLQIQSETGSVMTAMEEGTQQVIEGTKLAEQAKRSLEDIIQVSNRIDQLVRSITADTVEQTETSRAVAQVMQSVELTAQETSQEAQRVSRSLQNLVGIARDLQTSVERFRVETTAE</sequence>
<dbReference type="RefSeq" id="WP_017713071.1">
    <property type="nucleotide sequence ID" value="NZ_KB235938.1"/>
</dbReference>
<dbReference type="GO" id="GO:0007165">
    <property type="term" value="P:signal transduction"/>
    <property type="evidence" value="ECO:0007669"/>
    <property type="project" value="UniProtKB-KW"/>
</dbReference>
<reference evidence="9" key="1">
    <citation type="submission" date="2012-04" db="EMBL/GenBank/DDBJ databases">
        <authorList>
            <person name="Borisov I.G."/>
            <person name="Ivanikova N.V."/>
            <person name="Pinevich A.V."/>
        </authorList>
    </citation>
    <scope>NUCLEOTIDE SEQUENCE</scope>
    <source>
        <strain evidence="9">CALU 1027</strain>
    </source>
</reference>
<protein>
    <recommendedName>
        <fullName evidence="11">Chemotaxis protein</fullName>
    </recommendedName>
</protein>
<dbReference type="Proteomes" id="UP000034681">
    <property type="component" value="Unassembled WGS sequence"/>
</dbReference>
<dbReference type="PANTHER" id="PTHR32089">
    <property type="entry name" value="METHYL-ACCEPTING CHEMOTAXIS PROTEIN MCPB"/>
    <property type="match status" value="1"/>
</dbReference>
<dbReference type="InterPro" id="IPR001646">
    <property type="entry name" value="5peptide_repeat"/>
</dbReference>
<dbReference type="SUPFAM" id="SSF158472">
    <property type="entry name" value="HAMP domain-like"/>
    <property type="match status" value="1"/>
</dbReference>
<dbReference type="Pfam" id="PF00015">
    <property type="entry name" value="MCPsignal"/>
    <property type="match status" value="1"/>
</dbReference>
<dbReference type="Gene3D" id="1.10.287.950">
    <property type="entry name" value="Methyl-accepting chemotaxis protein"/>
    <property type="match status" value="1"/>
</dbReference>
<dbReference type="SMART" id="SM00304">
    <property type="entry name" value="HAMP"/>
    <property type="match status" value="2"/>
</dbReference>
<keyword evidence="1 3" id="KW-0807">Transducer</keyword>
<dbReference type="InterPro" id="IPR003660">
    <property type="entry name" value="HAMP_dom"/>
</dbReference>
<keyword evidence="6" id="KW-0812">Transmembrane</keyword>
<dbReference type="InterPro" id="IPR011990">
    <property type="entry name" value="TPR-like_helical_dom_sf"/>
</dbReference>
<dbReference type="STRING" id="317619.GCA_000332315_02768"/>
<dbReference type="SUPFAM" id="SSF141571">
    <property type="entry name" value="Pentapeptide repeat-like"/>
    <property type="match status" value="1"/>
</dbReference>
<evidence type="ECO:0000259" key="8">
    <source>
        <dbReference type="PROSITE" id="PS50885"/>
    </source>
</evidence>
<evidence type="ECO:0000256" key="3">
    <source>
        <dbReference type="PROSITE-ProRule" id="PRU00284"/>
    </source>
</evidence>
<gene>
    <name evidence="9" type="ORF">PROH_18850</name>
</gene>
<evidence type="ECO:0000256" key="4">
    <source>
        <dbReference type="SAM" id="Coils"/>
    </source>
</evidence>
<organism evidence="9 10">
    <name type="scientific">Prochlorothrix hollandica PCC 9006 = CALU 1027</name>
    <dbReference type="NCBI Taxonomy" id="317619"/>
    <lineage>
        <taxon>Bacteria</taxon>
        <taxon>Bacillati</taxon>
        <taxon>Cyanobacteriota</taxon>
        <taxon>Cyanophyceae</taxon>
        <taxon>Prochlorotrichales</taxon>
        <taxon>Prochlorotrichaceae</taxon>
        <taxon>Prochlorothrix</taxon>
    </lineage>
</organism>
<dbReference type="EMBL" id="AJTX02000008">
    <property type="protein sequence ID" value="KKI98480.1"/>
    <property type="molecule type" value="Genomic_DNA"/>
</dbReference>
<feature type="transmembrane region" description="Helical" evidence="6">
    <location>
        <begin position="610"/>
        <end position="630"/>
    </location>
</feature>
<name>A0A0M2PPH9_PROHO</name>
<dbReference type="FunFam" id="1.10.287.950:FF:000001">
    <property type="entry name" value="Methyl-accepting chemotaxis sensory transducer"/>
    <property type="match status" value="1"/>
</dbReference>
<feature type="coiled-coil region" evidence="4">
    <location>
        <begin position="726"/>
        <end position="753"/>
    </location>
</feature>
<feature type="domain" description="HAMP" evidence="8">
    <location>
        <begin position="741"/>
        <end position="792"/>
    </location>
</feature>
<keyword evidence="10" id="KW-1185">Reference proteome</keyword>
<dbReference type="Pfam" id="PF00805">
    <property type="entry name" value="Pentapeptide"/>
    <property type="match status" value="1"/>
</dbReference>
<dbReference type="GO" id="GO:0006935">
    <property type="term" value="P:chemotaxis"/>
    <property type="evidence" value="ECO:0007669"/>
    <property type="project" value="UniProtKB-ARBA"/>
</dbReference>
<dbReference type="InterPro" id="IPR004089">
    <property type="entry name" value="MCPsignal_dom"/>
</dbReference>
<feature type="region of interest" description="Disordered" evidence="5">
    <location>
        <begin position="339"/>
        <end position="489"/>
    </location>
</feature>
<feature type="compositionally biased region" description="Low complexity" evidence="5">
    <location>
        <begin position="532"/>
        <end position="551"/>
    </location>
</feature>
<dbReference type="SUPFAM" id="SSF58104">
    <property type="entry name" value="Methyl-accepting chemotaxis protein (MCP) signaling domain"/>
    <property type="match status" value="1"/>
</dbReference>
<dbReference type="PROSITE" id="PS50111">
    <property type="entry name" value="CHEMOTAXIS_TRANSDUC_2"/>
    <property type="match status" value="1"/>
</dbReference>
<proteinExistence type="inferred from homology"/>
<feature type="compositionally biased region" description="Polar residues" evidence="5">
    <location>
        <begin position="359"/>
        <end position="377"/>
    </location>
</feature>
<evidence type="ECO:0000256" key="6">
    <source>
        <dbReference type="SAM" id="Phobius"/>
    </source>
</evidence>
<dbReference type="Gene3D" id="1.25.40.10">
    <property type="entry name" value="Tetratricopeptide repeat domain"/>
    <property type="match status" value="1"/>
</dbReference>
<dbReference type="CDD" id="cd06225">
    <property type="entry name" value="HAMP"/>
    <property type="match status" value="1"/>
</dbReference>
<keyword evidence="6" id="KW-1133">Transmembrane helix</keyword>
<dbReference type="AlphaFoldDB" id="A0A0M2PPH9"/>
<dbReference type="Pfam" id="PF00672">
    <property type="entry name" value="HAMP"/>
    <property type="match status" value="1"/>
</dbReference>
<comment type="caution">
    <text evidence="9">The sequence shown here is derived from an EMBL/GenBank/DDBJ whole genome shotgun (WGS) entry which is preliminary data.</text>
</comment>
<comment type="similarity">
    <text evidence="2">Belongs to the methyl-accepting chemotaxis (MCP) protein family.</text>
</comment>
<dbReference type="SMART" id="SM00283">
    <property type="entry name" value="MA"/>
    <property type="match status" value="1"/>
</dbReference>
<dbReference type="SUPFAM" id="SSF48452">
    <property type="entry name" value="TPR-like"/>
    <property type="match status" value="1"/>
</dbReference>
<evidence type="ECO:0000256" key="1">
    <source>
        <dbReference type="ARBA" id="ARBA00023224"/>
    </source>
</evidence>
<feature type="compositionally biased region" description="Acidic residues" evidence="5">
    <location>
        <begin position="339"/>
        <end position="358"/>
    </location>
</feature>
<keyword evidence="6" id="KW-0472">Membrane</keyword>
<dbReference type="PROSITE" id="PS50885">
    <property type="entry name" value="HAMP"/>
    <property type="match status" value="2"/>
</dbReference>